<dbReference type="PANTHER" id="PTHR43404">
    <property type="entry name" value="LIPOPOLYSACCHARIDE CHOLINEPHOSPHOTRANSFERASE LICD"/>
    <property type="match status" value="1"/>
</dbReference>
<proteinExistence type="predicted"/>
<keyword evidence="3" id="KW-1185">Reference proteome</keyword>
<dbReference type="STRING" id="734.B0187_03400"/>
<evidence type="ECO:0000313" key="3">
    <source>
        <dbReference type="Proteomes" id="UP000190867"/>
    </source>
</evidence>
<evidence type="ECO:0000313" key="2">
    <source>
        <dbReference type="EMBL" id="OOR99863.1"/>
    </source>
</evidence>
<reference evidence="2 3" key="1">
    <citation type="submission" date="2017-02" db="EMBL/GenBank/DDBJ databases">
        <title>Draft genome sequence of Haemophilus paracuniculus CCUG 43573 type strain.</title>
        <authorList>
            <person name="Engstrom-Jakobsson H."/>
            <person name="Salva-Serra F."/>
            <person name="Thorell K."/>
            <person name="Gonzales-Siles L."/>
            <person name="Karlsson R."/>
            <person name="Boulund F."/>
            <person name="Engstrand L."/>
            <person name="Kristiansson E."/>
            <person name="Moore E."/>
        </authorList>
    </citation>
    <scope>NUCLEOTIDE SEQUENCE [LARGE SCALE GENOMIC DNA]</scope>
    <source>
        <strain evidence="2 3">CCUG 43573</strain>
    </source>
</reference>
<feature type="domain" description="LicD/FKTN/FKRP nucleotidyltransferase" evidence="1">
    <location>
        <begin position="44"/>
        <end position="279"/>
    </location>
</feature>
<name>A0A1T0ATG4_9PAST</name>
<dbReference type="Pfam" id="PF04991">
    <property type="entry name" value="LicD"/>
    <property type="match status" value="1"/>
</dbReference>
<accession>A0A1T0ATG4</accession>
<dbReference type="InterPro" id="IPR007074">
    <property type="entry name" value="LicD/FKTN/FKRP_NTP_transf"/>
</dbReference>
<dbReference type="EMBL" id="MUYA01000004">
    <property type="protein sequence ID" value="OOR99863.1"/>
    <property type="molecule type" value="Genomic_DNA"/>
</dbReference>
<dbReference type="AlphaFoldDB" id="A0A1T0ATG4"/>
<sequence>MLKKWFSIKNTALQFTNAIPSNDVNLKDLQATLLEMYEDVIQFCDQHQLDIFAVGGTSLGAIRHNGFIPWDDDIDLGMLRSDYSKFISLFENSALSQKYILKAPNYSQNNPNRFLQLYHKNTILKTIHNGSSPEWQMVFLDIFPYDSVNDNKFIRTIKGVTSDALMLIASCVGIVEKNDPTTKEMFYSSQKGKINYQIRTLIGKIFSFRSHSQWFDIIDNFVKNDDQNSKFITSAMGSKHYLGEIISRDIVLPLRMQPFDKLSVKVFHKIEDYLTMLYGNTYMQIPEKKYTHSVVYFEKVKTK</sequence>
<protein>
    <recommendedName>
        <fullName evidence="1">LicD/FKTN/FKRP nucleotidyltransferase domain-containing protein</fullName>
    </recommendedName>
</protein>
<evidence type="ECO:0000259" key="1">
    <source>
        <dbReference type="Pfam" id="PF04991"/>
    </source>
</evidence>
<gene>
    <name evidence="2" type="ORF">B0187_03400</name>
</gene>
<dbReference type="Proteomes" id="UP000190867">
    <property type="component" value="Unassembled WGS sequence"/>
</dbReference>
<comment type="caution">
    <text evidence="2">The sequence shown here is derived from an EMBL/GenBank/DDBJ whole genome shotgun (WGS) entry which is preliminary data.</text>
</comment>
<dbReference type="PANTHER" id="PTHR43404:SF2">
    <property type="entry name" value="LIPOPOLYSACCHARIDE CHOLINEPHOSPHOTRANSFERASE LICD"/>
    <property type="match status" value="1"/>
</dbReference>
<dbReference type="InterPro" id="IPR052942">
    <property type="entry name" value="LPS_cholinephosphotransferase"/>
</dbReference>
<dbReference type="GO" id="GO:0009100">
    <property type="term" value="P:glycoprotein metabolic process"/>
    <property type="evidence" value="ECO:0007669"/>
    <property type="project" value="UniProtKB-ARBA"/>
</dbReference>
<dbReference type="OrthoDB" id="9786100at2"/>
<organism evidence="2 3">
    <name type="scientific">Haemophilus paracuniculus</name>
    <dbReference type="NCBI Taxonomy" id="734"/>
    <lineage>
        <taxon>Bacteria</taxon>
        <taxon>Pseudomonadati</taxon>
        <taxon>Pseudomonadota</taxon>
        <taxon>Gammaproteobacteria</taxon>
        <taxon>Pasteurellales</taxon>
        <taxon>Pasteurellaceae</taxon>
        <taxon>Haemophilus</taxon>
    </lineage>
</organism>
<dbReference type="RefSeq" id="WP_078236452.1">
    <property type="nucleotide sequence ID" value="NZ_MUYA01000004.1"/>
</dbReference>